<dbReference type="EMBL" id="CAAALY010276520">
    <property type="protein sequence ID" value="VEL42775.1"/>
    <property type="molecule type" value="Genomic_DNA"/>
</dbReference>
<sequence length="76" mass="8583">MQQPLGGVAWCPYGHLLYLFRPAIASSVARKCRNTLDPLEEPREGWDACRPSAPLVSDPLRLLQPHTTFYVDPSYL</sequence>
<dbReference type="Proteomes" id="UP000784294">
    <property type="component" value="Unassembled WGS sequence"/>
</dbReference>
<dbReference type="AlphaFoldDB" id="A0A448XR20"/>
<evidence type="ECO:0000313" key="2">
    <source>
        <dbReference type="Proteomes" id="UP000784294"/>
    </source>
</evidence>
<comment type="caution">
    <text evidence="1">The sequence shown here is derived from an EMBL/GenBank/DDBJ whole genome shotgun (WGS) entry which is preliminary data.</text>
</comment>
<proteinExistence type="predicted"/>
<reference evidence="1" key="1">
    <citation type="submission" date="2018-11" db="EMBL/GenBank/DDBJ databases">
        <authorList>
            <consortium name="Pathogen Informatics"/>
        </authorList>
    </citation>
    <scope>NUCLEOTIDE SEQUENCE</scope>
</reference>
<evidence type="ECO:0000313" key="1">
    <source>
        <dbReference type="EMBL" id="VEL42775.1"/>
    </source>
</evidence>
<gene>
    <name evidence="1" type="ORF">PXEA_LOCUS36215</name>
</gene>
<keyword evidence="2" id="KW-1185">Reference proteome</keyword>
<name>A0A448XR20_9PLAT</name>
<accession>A0A448XR20</accession>
<protein>
    <submittedName>
        <fullName evidence="1">Uncharacterized protein</fullName>
    </submittedName>
</protein>
<organism evidence="1 2">
    <name type="scientific">Protopolystoma xenopodis</name>
    <dbReference type="NCBI Taxonomy" id="117903"/>
    <lineage>
        <taxon>Eukaryota</taxon>
        <taxon>Metazoa</taxon>
        <taxon>Spiralia</taxon>
        <taxon>Lophotrochozoa</taxon>
        <taxon>Platyhelminthes</taxon>
        <taxon>Monogenea</taxon>
        <taxon>Polyopisthocotylea</taxon>
        <taxon>Polystomatidea</taxon>
        <taxon>Polystomatidae</taxon>
        <taxon>Protopolystoma</taxon>
    </lineage>
</organism>